<dbReference type="Proteomes" id="UP001216674">
    <property type="component" value="Unassembled WGS sequence"/>
</dbReference>
<comment type="caution">
    <text evidence="1">The sequence shown here is derived from an EMBL/GenBank/DDBJ whole genome shotgun (WGS) entry which is preliminary data.</text>
</comment>
<gene>
    <name evidence="1" type="ORF">P3W85_09980</name>
</gene>
<evidence type="ECO:0000313" key="2">
    <source>
        <dbReference type="Proteomes" id="UP001216674"/>
    </source>
</evidence>
<protein>
    <submittedName>
        <fullName evidence="1">Uncharacterized protein</fullName>
    </submittedName>
</protein>
<dbReference type="RefSeq" id="WP_276264670.1">
    <property type="nucleotide sequence ID" value="NZ_JARJLM010000163.1"/>
</dbReference>
<name>A0ABT6AKY0_9BURK</name>
<dbReference type="EMBL" id="JARJLM010000163">
    <property type="protein sequence ID" value="MDF3833272.1"/>
    <property type="molecule type" value="Genomic_DNA"/>
</dbReference>
<organism evidence="1 2">
    <name type="scientific">Cupriavidus basilensis</name>
    <dbReference type="NCBI Taxonomy" id="68895"/>
    <lineage>
        <taxon>Bacteria</taxon>
        <taxon>Pseudomonadati</taxon>
        <taxon>Pseudomonadota</taxon>
        <taxon>Betaproteobacteria</taxon>
        <taxon>Burkholderiales</taxon>
        <taxon>Burkholderiaceae</taxon>
        <taxon>Cupriavidus</taxon>
    </lineage>
</organism>
<accession>A0ABT6AKY0</accession>
<evidence type="ECO:0000313" key="1">
    <source>
        <dbReference type="EMBL" id="MDF3833272.1"/>
    </source>
</evidence>
<sequence>MRVNQTLTVSEFSLPPAGGTATFKATLLANATDPNKMLPASVAVIIPDAPRAAKTTYPADLVGTNNWQPVNKIWSFTTQ</sequence>
<keyword evidence="2" id="KW-1185">Reference proteome</keyword>
<proteinExistence type="predicted"/>
<reference evidence="1 2" key="1">
    <citation type="submission" date="2023-03" db="EMBL/GenBank/DDBJ databases">
        <title>Draft assemblies of triclosan tolerant bacteria isolated from returned activated sludge.</title>
        <authorList>
            <person name="Van Hamelsveld S."/>
        </authorList>
    </citation>
    <scope>NUCLEOTIDE SEQUENCE [LARGE SCALE GENOMIC DNA]</scope>
    <source>
        <strain evidence="1 2">GW210010_S58</strain>
    </source>
</reference>